<comment type="catalytic activity">
    <reaction evidence="1 7">
        <text>L-glutamate = D-glutamate</text>
        <dbReference type="Rhea" id="RHEA:12813"/>
        <dbReference type="ChEBI" id="CHEBI:29985"/>
        <dbReference type="ChEBI" id="CHEBI:29986"/>
        <dbReference type="EC" id="5.1.1.3"/>
    </reaction>
</comment>
<dbReference type="Pfam" id="PF01177">
    <property type="entry name" value="Asp_Glu_race"/>
    <property type="match status" value="1"/>
</dbReference>
<dbReference type="PROSITE" id="PS00924">
    <property type="entry name" value="ASP_GLU_RACEMASE_2"/>
    <property type="match status" value="1"/>
</dbReference>
<feature type="binding site" evidence="7">
    <location>
        <begin position="8"/>
        <end position="9"/>
    </location>
    <ligand>
        <name>substrate</name>
    </ligand>
</feature>
<dbReference type="Proteomes" id="UP000076066">
    <property type="component" value="Chromosome"/>
</dbReference>
<evidence type="ECO:0000313" key="8">
    <source>
        <dbReference type="EMBL" id="AMW34069.1"/>
    </source>
</evidence>
<keyword evidence="4 7" id="KW-0573">Peptidoglycan synthesis</keyword>
<dbReference type="InterPro" id="IPR015942">
    <property type="entry name" value="Asp/Glu/hydantoin_racemase"/>
</dbReference>
<dbReference type="PANTHER" id="PTHR21198:SF2">
    <property type="entry name" value="GLUTAMATE RACEMASE"/>
    <property type="match status" value="1"/>
</dbReference>
<dbReference type="STRING" id="1549855.AY555_01530"/>
<dbReference type="GO" id="GO:0071555">
    <property type="term" value="P:cell wall organization"/>
    <property type="evidence" value="ECO:0007669"/>
    <property type="project" value="UniProtKB-KW"/>
</dbReference>
<dbReference type="GO" id="GO:0008881">
    <property type="term" value="F:glutamate racemase activity"/>
    <property type="evidence" value="ECO:0007669"/>
    <property type="project" value="UniProtKB-UniRule"/>
</dbReference>
<evidence type="ECO:0000256" key="4">
    <source>
        <dbReference type="ARBA" id="ARBA00022984"/>
    </source>
</evidence>
<dbReference type="HAMAP" id="MF_00258">
    <property type="entry name" value="Glu_racemase"/>
    <property type="match status" value="1"/>
</dbReference>
<dbReference type="AlphaFoldDB" id="A0A143DBV2"/>
<feature type="active site" description="Proton donor/acceptor" evidence="7">
    <location>
        <position position="72"/>
    </location>
</feature>
<proteinExistence type="inferred from homology"/>
<dbReference type="GO" id="GO:0008360">
    <property type="term" value="P:regulation of cell shape"/>
    <property type="evidence" value="ECO:0007669"/>
    <property type="project" value="UniProtKB-KW"/>
</dbReference>
<dbReference type="InterPro" id="IPR033134">
    <property type="entry name" value="Asp/Glu_racemase_AS_2"/>
</dbReference>
<dbReference type="GeneID" id="53315838"/>
<sequence>MTRILVFDSGLGGLSVVPEIRLSLPGVALTYAADAAFFPYGDRDPLFLRSHLVRTLGHLIETERPDVVVIACNTASTLALDTLRDTFSEMAFVGTVPALKPAAQGSRSGVIGLLATPGTITSPYIDALKQKVAPNCVLVRHGTARLAAMAEAWLRGDMVKDTDIADEAAPLFQHPDLDTVVLGCTHYPLLRHILEDTAPRPVTWLDSGAAIARQTARLAGPVSPGGPDRALVSRLSAGYEKAMAHYSFPAPIAWDLNKHPAIQDLASNHP</sequence>
<evidence type="ECO:0000313" key="9">
    <source>
        <dbReference type="Proteomes" id="UP000076066"/>
    </source>
</evidence>
<feature type="binding site" evidence="7">
    <location>
        <begin position="185"/>
        <end position="186"/>
    </location>
    <ligand>
        <name>substrate</name>
    </ligand>
</feature>
<dbReference type="InterPro" id="IPR018187">
    <property type="entry name" value="Asp/Glu_racemase_AS_1"/>
</dbReference>
<feature type="active site" description="Proton donor/acceptor" evidence="7">
    <location>
        <position position="184"/>
    </location>
</feature>
<comment type="function">
    <text evidence="7">Provides the (R)-glutamate required for cell wall biosynthesis.</text>
</comment>
<dbReference type="InterPro" id="IPR001920">
    <property type="entry name" value="Asp/Glu_race"/>
</dbReference>
<comment type="pathway">
    <text evidence="7">Cell wall biogenesis; peptidoglycan biosynthesis.</text>
</comment>
<dbReference type="PANTHER" id="PTHR21198">
    <property type="entry name" value="GLUTAMATE RACEMASE"/>
    <property type="match status" value="1"/>
</dbReference>
<feature type="binding site" evidence="7">
    <location>
        <begin position="73"/>
        <end position="74"/>
    </location>
    <ligand>
        <name>substrate</name>
    </ligand>
</feature>
<evidence type="ECO:0000256" key="5">
    <source>
        <dbReference type="ARBA" id="ARBA00023235"/>
    </source>
</evidence>
<keyword evidence="6 7" id="KW-0961">Cell wall biogenesis/degradation</keyword>
<gene>
    <name evidence="7" type="primary">murI</name>
    <name evidence="8" type="ORF">AY555_01530</name>
</gene>
<dbReference type="NCBIfam" id="TIGR00067">
    <property type="entry name" value="glut_race"/>
    <property type="match status" value="1"/>
</dbReference>
<dbReference type="PROSITE" id="PS00923">
    <property type="entry name" value="ASP_GLU_RACEMASE_1"/>
    <property type="match status" value="1"/>
</dbReference>
<dbReference type="KEGG" id="hjo:AY555_01530"/>
<name>A0A143DBV2_9PROT</name>
<evidence type="ECO:0000256" key="1">
    <source>
        <dbReference type="ARBA" id="ARBA00001602"/>
    </source>
</evidence>
<dbReference type="RefSeq" id="WP_066132505.1">
    <property type="nucleotide sequence ID" value="NZ_CP014525.1"/>
</dbReference>
<protein>
    <recommendedName>
        <fullName evidence="2 7">Glutamate racemase</fullName>
        <ecNumber evidence="2 7">5.1.1.3</ecNumber>
    </recommendedName>
</protein>
<dbReference type="UniPathway" id="UPA00219"/>
<evidence type="ECO:0000256" key="7">
    <source>
        <dbReference type="HAMAP-Rule" id="MF_00258"/>
    </source>
</evidence>
<feature type="binding site" evidence="7">
    <location>
        <begin position="40"/>
        <end position="41"/>
    </location>
    <ligand>
        <name>substrate</name>
    </ligand>
</feature>
<dbReference type="Gene3D" id="3.40.50.1860">
    <property type="match status" value="2"/>
</dbReference>
<keyword evidence="5 7" id="KW-0413">Isomerase</keyword>
<keyword evidence="9" id="KW-1185">Reference proteome</keyword>
<dbReference type="EC" id="5.1.1.3" evidence="2 7"/>
<organism evidence="8 9">
    <name type="scientific">Haematospirillum jordaniae</name>
    <dbReference type="NCBI Taxonomy" id="1549855"/>
    <lineage>
        <taxon>Bacteria</taxon>
        <taxon>Pseudomonadati</taxon>
        <taxon>Pseudomonadota</taxon>
        <taxon>Alphaproteobacteria</taxon>
        <taxon>Rhodospirillales</taxon>
        <taxon>Novispirillaceae</taxon>
        <taxon>Haematospirillum</taxon>
    </lineage>
</organism>
<dbReference type="SUPFAM" id="SSF53681">
    <property type="entry name" value="Aspartate/glutamate racemase"/>
    <property type="match status" value="2"/>
</dbReference>
<evidence type="ECO:0000256" key="2">
    <source>
        <dbReference type="ARBA" id="ARBA00013090"/>
    </source>
</evidence>
<keyword evidence="3 7" id="KW-0133">Cell shape</keyword>
<evidence type="ECO:0000256" key="3">
    <source>
        <dbReference type="ARBA" id="ARBA00022960"/>
    </source>
</evidence>
<comment type="similarity">
    <text evidence="7">Belongs to the aspartate/glutamate racemases family.</text>
</comment>
<dbReference type="EMBL" id="CP014525">
    <property type="protein sequence ID" value="AMW34069.1"/>
    <property type="molecule type" value="Genomic_DNA"/>
</dbReference>
<evidence type="ECO:0000256" key="6">
    <source>
        <dbReference type="ARBA" id="ARBA00023316"/>
    </source>
</evidence>
<dbReference type="InterPro" id="IPR004391">
    <property type="entry name" value="Glu_race"/>
</dbReference>
<dbReference type="OrthoDB" id="9801055at2"/>
<dbReference type="GO" id="GO:0009252">
    <property type="term" value="P:peptidoglycan biosynthetic process"/>
    <property type="evidence" value="ECO:0007669"/>
    <property type="project" value="UniProtKB-UniRule"/>
</dbReference>
<reference evidence="8 9" key="1">
    <citation type="submission" date="2016-02" db="EMBL/GenBank/DDBJ databases">
        <title>Complete Genome of H5569, the type strain of the newly described species Haematospirillium jordaniae.</title>
        <authorList>
            <person name="Nicholson A.C."/>
            <person name="Humrighouse B.W."/>
            <person name="Loparov V."/>
            <person name="McQuiston J.R."/>
        </authorList>
    </citation>
    <scope>NUCLEOTIDE SEQUENCE [LARGE SCALE GENOMIC DNA]</scope>
    <source>
        <strain evidence="8 9">H5569</strain>
    </source>
</reference>
<accession>A0A143DBV2</accession>